<name>A0A343TKV6_9EURY</name>
<dbReference type="GeneID" id="37878454"/>
<dbReference type="InterPro" id="IPR036412">
    <property type="entry name" value="HAD-like_sf"/>
</dbReference>
<gene>
    <name evidence="2" type="ORF">AArcSl_2103</name>
</gene>
<dbReference type="InterPro" id="IPR050155">
    <property type="entry name" value="HAD-like_hydrolase_sf"/>
</dbReference>
<evidence type="ECO:0000313" key="3">
    <source>
        <dbReference type="Proteomes" id="UP000263012"/>
    </source>
</evidence>
<dbReference type="AlphaFoldDB" id="A0A343TKV6"/>
<dbReference type="Pfam" id="PF13419">
    <property type="entry name" value="HAD_2"/>
    <property type="match status" value="1"/>
</dbReference>
<dbReference type="Gene3D" id="3.40.50.1000">
    <property type="entry name" value="HAD superfamily/HAD-like"/>
    <property type="match status" value="1"/>
</dbReference>
<dbReference type="RefSeq" id="WP_119818792.1">
    <property type="nucleotide sequence ID" value="NZ_CP025066.1"/>
</dbReference>
<keyword evidence="2" id="KW-0378">Hydrolase</keyword>
<evidence type="ECO:0000256" key="1">
    <source>
        <dbReference type="ARBA" id="ARBA00007958"/>
    </source>
</evidence>
<evidence type="ECO:0000313" key="2">
    <source>
        <dbReference type="EMBL" id="AUX09728.1"/>
    </source>
</evidence>
<dbReference type="OrthoDB" id="115864at2157"/>
<dbReference type="InterPro" id="IPR023214">
    <property type="entry name" value="HAD_sf"/>
</dbReference>
<dbReference type="KEGG" id="hdf:AArcSl_2103"/>
<protein>
    <submittedName>
        <fullName evidence="2">HAD-superfamily hydrolase</fullName>
    </submittedName>
</protein>
<accession>A0A343TKV6</accession>
<proteinExistence type="inferred from homology"/>
<dbReference type="NCBIfam" id="TIGR01549">
    <property type="entry name" value="HAD-SF-IA-v1"/>
    <property type="match status" value="1"/>
</dbReference>
<dbReference type="PANTHER" id="PTHR43434:SF1">
    <property type="entry name" value="PHOSPHOGLYCOLATE PHOSPHATASE"/>
    <property type="match status" value="1"/>
</dbReference>
<dbReference type="EMBL" id="CP025066">
    <property type="protein sequence ID" value="AUX09728.1"/>
    <property type="molecule type" value="Genomic_DNA"/>
</dbReference>
<dbReference type="InterPro" id="IPR006439">
    <property type="entry name" value="HAD-SF_hydro_IA"/>
</dbReference>
<dbReference type="GO" id="GO:0008967">
    <property type="term" value="F:phosphoglycolate phosphatase activity"/>
    <property type="evidence" value="ECO:0007669"/>
    <property type="project" value="TreeGrafter"/>
</dbReference>
<comment type="similarity">
    <text evidence="1">Belongs to the HAD-like hydrolase superfamily.</text>
</comment>
<dbReference type="SFLD" id="SFLDG01129">
    <property type="entry name" value="C1.5:_HAD__Beta-PGM__Phosphata"/>
    <property type="match status" value="1"/>
</dbReference>
<dbReference type="SUPFAM" id="SSF56784">
    <property type="entry name" value="HAD-like"/>
    <property type="match status" value="1"/>
</dbReference>
<dbReference type="PANTHER" id="PTHR43434">
    <property type="entry name" value="PHOSPHOGLYCOLATE PHOSPHATASE"/>
    <property type="match status" value="1"/>
</dbReference>
<dbReference type="Proteomes" id="UP000263012">
    <property type="component" value="Chromosome"/>
</dbReference>
<organism evidence="2 3">
    <name type="scientific">Halalkaliarchaeum desulfuricum</name>
    <dbReference type="NCBI Taxonomy" id="2055893"/>
    <lineage>
        <taxon>Archaea</taxon>
        <taxon>Methanobacteriati</taxon>
        <taxon>Methanobacteriota</taxon>
        <taxon>Stenosarchaea group</taxon>
        <taxon>Halobacteria</taxon>
        <taxon>Halobacteriales</taxon>
        <taxon>Haloferacaceae</taxon>
        <taxon>Halalkaliarchaeum</taxon>
    </lineage>
</organism>
<reference evidence="3" key="1">
    <citation type="submission" date="2017-11" db="EMBL/GenBank/DDBJ databases">
        <title>Phenotypic and genomic properties of facultatively anaerobic sulfur-reducing natronoarchaea from hypersaline soda lakes.</title>
        <authorList>
            <person name="Sorokin D.Y."/>
            <person name="Kublanov I.V."/>
            <person name="Roman P."/>
            <person name="Sinninghe Damste J.S."/>
            <person name="Golyshin P.N."/>
            <person name="Rojo D."/>
            <person name="Ciordia S."/>
            <person name="Mena M.D.C."/>
            <person name="Ferrer M."/>
            <person name="Messina E."/>
            <person name="Smedile F."/>
            <person name="La Spada G."/>
            <person name="La Cono V."/>
            <person name="Yakimov M.M."/>
        </authorList>
    </citation>
    <scope>NUCLEOTIDE SEQUENCE [LARGE SCALE GENOMIC DNA]</scope>
    <source>
        <strain evidence="3">AArc-Sl</strain>
    </source>
</reference>
<dbReference type="GO" id="GO:0006281">
    <property type="term" value="P:DNA repair"/>
    <property type="evidence" value="ECO:0007669"/>
    <property type="project" value="TreeGrafter"/>
</dbReference>
<keyword evidence="3" id="KW-1185">Reference proteome</keyword>
<dbReference type="InterPro" id="IPR041492">
    <property type="entry name" value="HAD_2"/>
</dbReference>
<sequence>MYDAVLFDKDGVLVGRTRYDALVEAAWRTFDELGIPDPSSEHVESVIVDVDPEDVRSVCSIYDLDPETFWYTRDAIASEIQQGEATAGRKTPYEDVRVLPEFDVPLGVVSSNQQATVEFVLDHFGLDGHFRTLYGREPTVESLRLKKPNTHYLERALADLGAETALFIGDNESDVAAADNAGIDSAFIRRPHRRDYELDRDPTYVVDDLHDLVSLTRRGPRYGSP</sequence>
<dbReference type="SFLD" id="SFLDS00003">
    <property type="entry name" value="Haloacid_Dehalogenase"/>
    <property type="match status" value="1"/>
</dbReference>